<feature type="domain" description="PPM-type phosphatase" evidence="1">
    <location>
        <begin position="10"/>
        <end position="256"/>
    </location>
</feature>
<dbReference type="Proteomes" id="UP000307087">
    <property type="component" value="Unassembled WGS sequence"/>
</dbReference>
<dbReference type="Pfam" id="PF13672">
    <property type="entry name" value="PP2C_2"/>
    <property type="match status" value="1"/>
</dbReference>
<dbReference type="SMART" id="SM00332">
    <property type="entry name" value="PP2Cc"/>
    <property type="match status" value="1"/>
</dbReference>
<organism evidence="2 3">
    <name type="scientific">Nocardioides caeni</name>
    <dbReference type="NCBI Taxonomy" id="574700"/>
    <lineage>
        <taxon>Bacteria</taxon>
        <taxon>Bacillati</taxon>
        <taxon>Actinomycetota</taxon>
        <taxon>Actinomycetes</taxon>
        <taxon>Propionibacteriales</taxon>
        <taxon>Nocardioidaceae</taxon>
        <taxon>Nocardioides</taxon>
    </lineage>
</organism>
<dbReference type="RefSeq" id="WP_136562345.1">
    <property type="nucleotide sequence ID" value="NZ_BAABLS010000003.1"/>
</dbReference>
<evidence type="ECO:0000313" key="3">
    <source>
        <dbReference type="Proteomes" id="UP000307087"/>
    </source>
</evidence>
<proteinExistence type="predicted"/>
<dbReference type="OrthoDB" id="9801841at2"/>
<name>A0A4S8NF12_9ACTN</name>
<evidence type="ECO:0000259" key="1">
    <source>
        <dbReference type="PROSITE" id="PS51746"/>
    </source>
</evidence>
<keyword evidence="3" id="KW-1185">Reference proteome</keyword>
<dbReference type="InterPro" id="IPR036457">
    <property type="entry name" value="PPM-type-like_dom_sf"/>
</dbReference>
<dbReference type="InterPro" id="IPR001932">
    <property type="entry name" value="PPM-type_phosphatase-like_dom"/>
</dbReference>
<dbReference type="Gene3D" id="3.60.40.10">
    <property type="entry name" value="PPM-type phosphatase domain"/>
    <property type="match status" value="1"/>
</dbReference>
<dbReference type="EMBL" id="STGW01000004">
    <property type="protein sequence ID" value="THV14582.1"/>
    <property type="molecule type" value="Genomic_DNA"/>
</dbReference>
<accession>A0A4S8NF12</accession>
<sequence length="282" mass="28986">MTDRIHVELHHGAATDVGLVRHANEDAYLAAPPVFVVADGMGGHDRGDVASAIVVEEFAHLDAERYDAEAAAQAVTATLGVIQERILAFGAEQRADGAAAGFSTGTTAVAALLVDGDSGPHWLIANVGDSRAYRFSDGELAQVSVDHSVVQELIDAGTITPAAAQDHPSRNVITRALGGSAMPGGVSGDPDYFLLPLAAAERILLCSDGVSGMVEDAEIGRILARCEDPRDAAEQVIAAAVAAGGHDNATAVVVDVVGLAHTDTYDSAAQRLSLEQKLGALP</sequence>
<dbReference type="SUPFAM" id="SSF81606">
    <property type="entry name" value="PP2C-like"/>
    <property type="match status" value="1"/>
</dbReference>
<comment type="caution">
    <text evidence="2">The sequence shown here is derived from an EMBL/GenBank/DDBJ whole genome shotgun (WGS) entry which is preliminary data.</text>
</comment>
<dbReference type="InterPro" id="IPR015655">
    <property type="entry name" value="PP2C"/>
</dbReference>
<gene>
    <name evidence="2" type="ORF">E9934_07885</name>
</gene>
<dbReference type="GO" id="GO:0004722">
    <property type="term" value="F:protein serine/threonine phosphatase activity"/>
    <property type="evidence" value="ECO:0007669"/>
    <property type="project" value="InterPro"/>
</dbReference>
<dbReference type="CDD" id="cd00143">
    <property type="entry name" value="PP2Cc"/>
    <property type="match status" value="1"/>
</dbReference>
<dbReference type="PANTHER" id="PTHR47992">
    <property type="entry name" value="PROTEIN PHOSPHATASE"/>
    <property type="match status" value="1"/>
</dbReference>
<protein>
    <submittedName>
        <fullName evidence="2">Serine/threonine-protein phosphatase</fullName>
    </submittedName>
</protein>
<dbReference type="PROSITE" id="PS51746">
    <property type="entry name" value="PPM_2"/>
    <property type="match status" value="1"/>
</dbReference>
<dbReference type="SMART" id="SM00331">
    <property type="entry name" value="PP2C_SIG"/>
    <property type="match status" value="1"/>
</dbReference>
<dbReference type="AlphaFoldDB" id="A0A4S8NF12"/>
<evidence type="ECO:0000313" key="2">
    <source>
        <dbReference type="EMBL" id="THV14582.1"/>
    </source>
</evidence>
<reference evidence="2 3" key="1">
    <citation type="journal article" date="2009" name="Int. J. Syst. Evol. Microbiol.">
        <title>Nocardioides caeni sp. nov., isolated from wastewater.</title>
        <authorList>
            <person name="Yoon J.H."/>
            <person name="Kang S.J."/>
            <person name="Park S."/>
            <person name="Kim W."/>
            <person name="Oh T.K."/>
        </authorList>
    </citation>
    <scope>NUCLEOTIDE SEQUENCE [LARGE SCALE GENOMIC DNA]</scope>
    <source>
        <strain evidence="2 3">DSM 23134</strain>
    </source>
</reference>